<comment type="similarity">
    <text evidence="2">Belongs to the C-terminally encoded plant signaling peptide (CEP) family.</text>
</comment>
<name>A0ABD3A6D1_9GENT</name>
<dbReference type="EMBL" id="JBJUIK010000005">
    <property type="protein sequence ID" value="KAL3526763.1"/>
    <property type="molecule type" value="Genomic_DNA"/>
</dbReference>
<evidence type="ECO:0000256" key="7">
    <source>
        <dbReference type="ARBA" id="ARBA00023278"/>
    </source>
</evidence>
<feature type="compositionally biased region" description="Basic and acidic residues" evidence="8">
    <location>
        <begin position="1"/>
        <end position="10"/>
    </location>
</feature>
<dbReference type="PANTHER" id="PTHR33348">
    <property type="entry name" value="PRECURSOR OF CEP5"/>
    <property type="match status" value="1"/>
</dbReference>
<keyword evidence="6" id="KW-0732">Signal</keyword>
<evidence type="ECO:0000256" key="2">
    <source>
        <dbReference type="ARBA" id="ARBA00008963"/>
    </source>
</evidence>
<sequence>MGNHGKERTGSKQIPAGQKGDLQVAGSIPSQHVPGAKEVLPPMPTIGPNLSPEIGSSLTAFANGFQPTTPGKSPGVGHSFVRRKEENVQKSLNNALSVTNSLEGNIDDFRPTGPGRSPGVGHSYQNTSMEPNA</sequence>
<comment type="caution">
    <text evidence="9">The sequence shown here is derived from an EMBL/GenBank/DDBJ whole genome shotgun (WGS) entry which is preliminary data.</text>
</comment>
<dbReference type="GO" id="GO:1902025">
    <property type="term" value="P:nitrate import"/>
    <property type="evidence" value="ECO:0007669"/>
    <property type="project" value="UniProtKB-ARBA"/>
</dbReference>
<dbReference type="AlphaFoldDB" id="A0ABD3A6D1"/>
<keyword evidence="10" id="KW-1185">Reference proteome</keyword>
<reference evidence="9 10" key="1">
    <citation type="submission" date="2024-11" db="EMBL/GenBank/DDBJ databases">
        <title>A near-complete genome assembly of Cinchona calisaya.</title>
        <authorList>
            <person name="Lian D.C."/>
            <person name="Zhao X.W."/>
            <person name="Wei L."/>
        </authorList>
    </citation>
    <scope>NUCLEOTIDE SEQUENCE [LARGE SCALE GENOMIC DNA]</scope>
    <source>
        <tissue evidence="9">Nenye</tissue>
    </source>
</reference>
<proteinExistence type="inferred from homology"/>
<protein>
    <submittedName>
        <fullName evidence="9">Uncharacterized protein</fullName>
    </submittedName>
</protein>
<gene>
    <name evidence="9" type="ORF">ACH5RR_011419</name>
</gene>
<evidence type="ECO:0000313" key="9">
    <source>
        <dbReference type="EMBL" id="KAL3526763.1"/>
    </source>
</evidence>
<evidence type="ECO:0000256" key="8">
    <source>
        <dbReference type="SAM" id="MobiDB-lite"/>
    </source>
</evidence>
<feature type="compositionally biased region" description="Polar residues" evidence="8">
    <location>
        <begin position="54"/>
        <end position="71"/>
    </location>
</feature>
<comment type="subcellular location">
    <subcellularLocation>
        <location evidence="1">Secreted</location>
        <location evidence="1">Extracellular space</location>
        <location evidence="1">Apoplast</location>
    </subcellularLocation>
</comment>
<dbReference type="GO" id="GO:0006995">
    <property type="term" value="P:cellular response to nitrogen starvation"/>
    <property type="evidence" value="ECO:0007669"/>
    <property type="project" value="UniProtKB-ARBA"/>
</dbReference>
<evidence type="ECO:0000256" key="6">
    <source>
        <dbReference type="ARBA" id="ARBA00022729"/>
    </source>
</evidence>
<evidence type="ECO:0000256" key="5">
    <source>
        <dbReference type="ARBA" id="ARBA00022702"/>
    </source>
</evidence>
<accession>A0ABD3A6D1</accession>
<dbReference type="GO" id="GO:0005179">
    <property type="term" value="F:hormone activity"/>
    <property type="evidence" value="ECO:0007669"/>
    <property type="project" value="UniProtKB-KW"/>
</dbReference>
<keyword evidence="5" id="KW-0372">Hormone</keyword>
<dbReference type="InterPro" id="IPR033250">
    <property type="entry name" value="CEP"/>
</dbReference>
<evidence type="ECO:0000256" key="3">
    <source>
        <dbReference type="ARBA" id="ARBA00022523"/>
    </source>
</evidence>
<keyword evidence="4" id="KW-0964">Secreted</keyword>
<dbReference type="GO" id="GO:0048046">
    <property type="term" value="C:apoplast"/>
    <property type="evidence" value="ECO:0007669"/>
    <property type="project" value="UniProtKB-SubCell"/>
</dbReference>
<feature type="compositionally biased region" description="Polar residues" evidence="8">
    <location>
        <begin position="123"/>
        <end position="133"/>
    </location>
</feature>
<feature type="region of interest" description="Disordered" evidence="8">
    <location>
        <begin position="1"/>
        <end position="84"/>
    </location>
</feature>
<keyword evidence="7" id="KW-0379">Hydroxylation</keyword>
<dbReference type="PANTHER" id="PTHR33348:SF44">
    <property type="entry name" value="PRECURSOR OF CEP6"/>
    <property type="match status" value="1"/>
</dbReference>
<keyword evidence="3" id="KW-0052">Apoplast</keyword>
<dbReference type="Proteomes" id="UP001630127">
    <property type="component" value="Unassembled WGS sequence"/>
</dbReference>
<evidence type="ECO:0000256" key="1">
    <source>
        <dbReference type="ARBA" id="ARBA00004271"/>
    </source>
</evidence>
<evidence type="ECO:0000256" key="4">
    <source>
        <dbReference type="ARBA" id="ARBA00022525"/>
    </source>
</evidence>
<feature type="region of interest" description="Disordered" evidence="8">
    <location>
        <begin position="103"/>
        <end position="133"/>
    </location>
</feature>
<organism evidence="9 10">
    <name type="scientific">Cinchona calisaya</name>
    <dbReference type="NCBI Taxonomy" id="153742"/>
    <lineage>
        <taxon>Eukaryota</taxon>
        <taxon>Viridiplantae</taxon>
        <taxon>Streptophyta</taxon>
        <taxon>Embryophyta</taxon>
        <taxon>Tracheophyta</taxon>
        <taxon>Spermatophyta</taxon>
        <taxon>Magnoliopsida</taxon>
        <taxon>eudicotyledons</taxon>
        <taxon>Gunneridae</taxon>
        <taxon>Pentapetalae</taxon>
        <taxon>asterids</taxon>
        <taxon>lamiids</taxon>
        <taxon>Gentianales</taxon>
        <taxon>Rubiaceae</taxon>
        <taxon>Cinchonoideae</taxon>
        <taxon>Cinchoneae</taxon>
        <taxon>Cinchona</taxon>
    </lineage>
</organism>
<evidence type="ECO:0000313" key="10">
    <source>
        <dbReference type="Proteomes" id="UP001630127"/>
    </source>
</evidence>